<keyword evidence="2 5" id="KW-0812">Transmembrane</keyword>
<dbReference type="GO" id="GO:0016020">
    <property type="term" value="C:membrane"/>
    <property type="evidence" value="ECO:0007669"/>
    <property type="project" value="UniProtKB-SubCell"/>
</dbReference>
<reference evidence="7" key="1">
    <citation type="submission" date="2021-09" db="EMBL/GenBank/DDBJ databases">
        <authorList>
            <consortium name="AG Swart"/>
            <person name="Singh M."/>
            <person name="Singh A."/>
            <person name="Seah K."/>
            <person name="Emmerich C."/>
        </authorList>
    </citation>
    <scope>NUCLEOTIDE SEQUENCE</scope>
    <source>
        <strain evidence="7">ATCC30299</strain>
    </source>
</reference>
<dbReference type="InterPro" id="IPR027359">
    <property type="entry name" value="Volt_channel_dom_sf"/>
</dbReference>
<feature type="domain" description="Ion transport" evidence="6">
    <location>
        <begin position="47"/>
        <end position="158"/>
    </location>
</feature>
<feature type="transmembrane region" description="Helical" evidence="5">
    <location>
        <begin position="44"/>
        <end position="62"/>
    </location>
</feature>
<name>A0AAU9JTT6_9CILI</name>
<comment type="subcellular location">
    <subcellularLocation>
        <location evidence="1">Membrane</location>
        <topology evidence="1">Multi-pass membrane protein</topology>
    </subcellularLocation>
</comment>
<feature type="transmembrane region" description="Helical" evidence="5">
    <location>
        <begin position="136"/>
        <end position="157"/>
    </location>
</feature>
<evidence type="ECO:0000256" key="5">
    <source>
        <dbReference type="SAM" id="Phobius"/>
    </source>
</evidence>
<dbReference type="AlphaFoldDB" id="A0AAU9JTT6"/>
<feature type="transmembrane region" description="Helical" evidence="5">
    <location>
        <begin position="106"/>
        <end position="124"/>
    </location>
</feature>
<feature type="transmembrane region" description="Helical" evidence="5">
    <location>
        <begin position="74"/>
        <end position="94"/>
    </location>
</feature>
<dbReference type="PANTHER" id="PTHR38483">
    <property type="entry name" value="CHROMOSOME 1, WHOLE GENOME SHOTGUN SEQUENCE"/>
    <property type="match status" value="1"/>
</dbReference>
<evidence type="ECO:0000313" key="8">
    <source>
        <dbReference type="Proteomes" id="UP001162131"/>
    </source>
</evidence>
<protein>
    <recommendedName>
        <fullName evidence="6">Ion transport domain-containing protein</fullName>
    </recommendedName>
</protein>
<dbReference type="GO" id="GO:0005216">
    <property type="term" value="F:monoatomic ion channel activity"/>
    <property type="evidence" value="ECO:0007669"/>
    <property type="project" value="InterPro"/>
</dbReference>
<proteinExistence type="predicted"/>
<keyword evidence="8" id="KW-1185">Reference proteome</keyword>
<keyword evidence="4 5" id="KW-0472">Membrane</keyword>
<dbReference type="PANTHER" id="PTHR38483:SF1">
    <property type="entry name" value="ION TRANSPORT DOMAIN-CONTAINING PROTEIN"/>
    <property type="match status" value="1"/>
</dbReference>
<dbReference type="SUPFAM" id="SSF81324">
    <property type="entry name" value="Voltage-gated potassium channels"/>
    <property type="match status" value="1"/>
</dbReference>
<dbReference type="Proteomes" id="UP001162131">
    <property type="component" value="Unassembled WGS sequence"/>
</dbReference>
<evidence type="ECO:0000256" key="4">
    <source>
        <dbReference type="ARBA" id="ARBA00023136"/>
    </source>
</evidence>
<sequence>MNNGKDLGLYSPSDVLSTNQLLKTSQNHCKLCMNRAYFSKYTRIGYIIVIILCGIGIVWTLLSKCRFPDNMWFWLLEGLVTVLVVFEVFVRMYIQNCHAYWKSFSNIFDLIIVILCIIAIGAGLWDSDIDEDIGGIGGEIAMILRTILQFLRVIIFLKNQQKAQLTALKMIDFSQLAEAKDNNNARQEDNMRPSHITEENDERFNFMRHNESEMLHSKKAHRLDLSGDSHELKDVN</sequence>
<evidence type="ECO:0000256" key="1">
    <source>
        <dbReference type="ARBA" id="ARBA00004141"/>
    </source>
</evidence>
<dbReference type="EMBL" id="CAJZBQ010000051">
    <property type="protein sequence ID" value="CAG9330285.1"/>
    <property type="molecule type" value="Genomic_DNA"/>
</dbReference>
<accession>A0AAU9JTT6</accession>
<organism evidence="7 8">
    <name type="scientific">Blepharisma stoltei</name>
    <dbReference type="NCBI Taxonomy" id="1481888"/>
    <lineage>
        <taxon>Eukaryota</taxon>
        <taxon>Sar</taxon>
        <taxon>Alveolata</taxon>
        <taxon>Ciliophora</taxon>
        <taxon>Postciliodesmatophora</taxon>
        <taxon>Heterotrichea</taxon>
        <taxon>Heterotrichida</taxon>
        <taxon>Blepharismidae</taxon>
        <taxon>Blepharisma</taxon>
    </lineage>
</organism>
<dbReference type="Gene3D" id="1.20.120.350">
    <property type="entry name" value="Voltage-gated potassium channels. Chain C"/>
    <property type="match status" value="1"/>
</dbReference>
<dbReference type="Pfam" id="PF00520">
    <property type="entry name" value="Ion_trans"/>
    <property type="match status" value="1"/>
</dbReference>
<comment type="caution">
    <text evidence="7">The sequence shown here is derived from an EMBL/GenBank/DDBJ whole genome shotgun (WGS) entry which is preliminary data.</text>
</comment>
<evidence type="ECO:0000256" key="2">
    <source>
        <dbReference type="ARBA" id="ARBA00022692"/>
    </source>
</evidence>
<keyword evidence="3 5" id="KW-1133">Transmembrane helix</keyword>
<evidence type="ECO:0000313" key="7">
    <source>
        <dbReference type="EMBL" id="CAG9330285.1"/>
    </source>
</evidence>
<evidence type="ECO:0000259" key="6">
    <source>
        <dbReference type="Pfam" id="PF00520"/>
    </source>
</evidence>
<evidence type="ECO:0000256" key="3">
    <source>
        <dbReference type="ARBA" id="ARBA00022989"/>
    </source>
</evidence>
<gene>
    <name evidence="7" type="ORF">BSTOLATCC_MIC50884</name>
</gene>
<dbReference type="InterPro" id="IPR005821">
    <property type="entry name" value="Ion_trans_dom"/>
</dbReference>